<gene>
    <name evidence="1" type="ORF">LZ24_02853</name>
</gene>
<dbReference type="InterPro" id="IPR036390">
    <property type="entry name" value="WH_DNA-bd_sf"/>
</dbReference>
<dbReference type="OrthoDB" id="5421084at2"/>
<reference evidence="1 2" key="1">
    <citation type="submission" date="2019-07" db="EMBL/GenBank/DDBJ databases">
        <title>Genome sequencing of 100 strains of the haloalkaliphilic chemolithoautotrophic sulfur-oxidizing bacterium Thioalkalivibrio.</title>
        <authorList>
            <person name="Muyzer G."/>
        </authorList>
    </citation>
    <scope>NUCLEOTIDE SEQUENCE [LARGE SCALE GENOMIC DNA]</scope>
    <source>
        <strain evidence="1 2">ASO4-4</strain>
    </source>
</reference>
<evidence type="ECO:0000313" key="2">
    <source>
        <dbReference type="Proteomes" id="UP000318307"/>
    </source>
</evidence>
<name>A0A562RES4_9BACT</name>
<evidence type="ECO:0000313" key="1">
    <source>
        <dbReference type="EMBL" id="TWI66896.1"/>
    </source>
</evidence>
<proteinExistence type="predicted"/>
<keyword evidence="2" id="KW-1185">Reference proteome</keyword>
<comment type="caution">
    <text evidence="1">The sequence shown here is derived from an EMBL/GenBank/DDBJ whole genome shotgun (WGS) entry which is preliminary data.</text>
</comment>
<accession>A0A562RES4</accession>
<protein>
    <submittedName>
        <fullName evidence="1">Uncharacterized protein</fullName>
    </submittedName>
</protein>
<sequence length="140" mass="16000">MARKKAARPVLSDLIEQVLDQHDIPKRKDLTDLMGRMIQLENLLKQIHLTVGMDTASPRKSSSRKGKRSGLNAGNVVLSVMREHGGLIEFKEIREKTGYDDKKLRNIVFRLYKTGKIHREKRGTYRVITDTIGEDSLESL</sequence>
<dbReference type="EMBL" id="VLLC01000029">
    <property type="protein sequence ID" value="TWI66896.1"/>
    <property type="molecule type" value="Genomic_DNA"/>
</dbReference>
<dbReference type="SUPFAM" id="SSF46785">
    <property type="entry name" value="Winged helix' DNA-binding domain"/>
    <property type="match status" value="1"/>
</dbReference>
<dbReference type="RefSeq" id="WP_144686210.1">
    <property type="nucleotide sequence ID" value="NZ_VLLC01000029.1"/>
</dbReference>
<organism evidence="1 2">
    <name type="scientific">Desulfobotulus alkaliphilus</name>
    <dbReference type="NCBI Taxonomy" id="622671"/>
    <lineage>
        <taxon>Bacteria</taxon>
        <taxon>Pseudomonadati</taxon>
        <taxon>Thermodesulfobacteriota</taxon>
        <taxon>Desulfobacteria</taxon>
        <taxon>Desulfobacterales</taxon>
        <taxon>Desulfobacteraceae</taxon>
        <taxon>Desulfobotulus</taxon>
    </lineage>
</organism>
<dbReference type="Proteomes" id="UP000318307">
    <property type="component" value="Unassembled WGS sequence"/>
</dbReference>
<dbReference type="AlphaFoldDB" id="A0A562RES4"/>